<dbReference type="InterPro" id="IPR007737">
    <property type="entry name" value="Mga_HTH"/>
</dbReference>
<dbReference type="InterPro" id="IPR002178">
    <property type="entry name" value="PTS_EIIA_type-2_dom"/>
</dbReference>
<dbReference type="InterPro" id="IPR036388">
    <property type="entry name" value="WH-like_DNA-bd_sf"/>
</dbReference>
<reference evidence="7 8" key="1">
    <citation type="submission" date="2018-12" db="EMBL/GenBank/DDBJ databases">
        <title>A novel vanA-carrying plasmid in a clinical isolate of Enterococcus avium.</title>
        <authorList>
            <person name="Bernasconi O.J."/>
            <person name="Luzzaro F."/>
            <person name="Endimiani A."/>
        </authorList>
    </citation>
    <scope>NUCLEOTIDE SEQUENCE [LARGE SCALE GENOMIC DNA]</scope>
    <source>
        <strain evidence="7 8">LC0559/18</strain>
    </source>
</reference>
<dbReference type="PANTHER" id="PTHR30185">
    <property type="entry name" value="CRYPTIC BETA-GLUCOSIDE BGL OPERON ANTITERMINATOR"/>
    <property type="match status" value="1"/>
</dbReference>
<dbReference type="RefSeq" id="WP_127978170.1">
    <property type="nucleotide sequence ID" value="NZ_JAEMPA010000324.1"/>
</dbReference>
<sequence length="647" mass="75005">MDKSMRRRNQLLSLLLSESDYKTTDYFSEKLEVSTRTILNDVNFLNQELVKKEIEIVKVPRHGIKLVGTKGTVNQIGELAIENDGDVYDVLGRREAIFRKLFMHSKGQLLEDLESTFFISDSTLKKDLDYLQRYLRHFEVKISQNRRKVALAGAEADIQQAYQNFLMTKFPDALLVNNEELLLQLENYFSQTKIQLVKETLEKFSDMFSSDISNKYFPAIFLTFLCLLTRAEQGCHITIEEKQKSELEDLALYTQTYEICAFISANSAIELWYPDIYHLSETLYAMNLKPYYKSTKRYSDCYQEAVEELIADLGNLLNIDFSGDQELHESLMSHIIPMIYRLRRNILIKNPFMEEIKNRYLLLYSMMCYATSSLAQRFSIEITGDEISFLVIYFQVSLERKYGVSFRNIYVVLSRGLITSDLIYTKIRRIIPHTDKVIQLTTKEFEQVTLNSNDVVVTTDATVKARNVVYISPMIKDEEISRIVHTYYKRYHATTKEKSQVRHQWINPELVFLREQVENKEECLNFMIEKYQALGIAKEKFGESVWVREKLGDTSFSVSVAIPHADPSEVNQTSIGIMTLAKKINWGINNVNVILFFAISDTDIDVAKSKITGLLEFIEKEENVEQLIQVTDKETLLELVMGEGSAI</sequence>
<keyword evidence="2" id="KW-0805">Transcription regulation</keyword>
<organism evidence="7 8">
    <name type="scientific">Enterococcus avium</name>
    <name type="common">Streptococcus avium</name>
    <dbReference type="NCBI Taxonomy" id="33945"/>
    <lineage>
        <taxon>Bacteria</taxon>
        <taxon>Bacillati</taxon>
        <taxon>Bacillota</taxon>
        <taxon>Bacilli</taxon>
        <taxon>Lactobacillales</taxon>
        <taxon>Enterococcaceae</taxon>
        <taxon>Enterococcus</taxon>
    </lineage>
</organism>
<evidence type="ECO:0000256" key="2">
    <source>
        <dbReference type="ARBA" id="ARBA00023015"/>
    </source>
</evidence>
<dbReference type="SUPFAM" id="SSF63520">
    <property type="entry name" value="PTS-regulatory domain, PRD"/>
    <property type="match status" value="1"/>
</dbReference>
<name>A0A437UJH6_ENTAV</name>
<dbReference type="Pfam" id="PF00874">
    <property type="entry name" value="PRD"/>
    <property type="match status" value="1"/>
</dbReference>
<dbReference type="PROSITE" id="PS51094">
    <property type="entry name" value="PTS_EIIA_TYPE_2"/>
    <property type="match status" value="1"/>
</dbReference>
<dbReference type="EMBL" id="RYZS01000001">
    <property type="protein sequence ID" value="RVU93786.1"/>
    <property type="molecule type" value="Genomic_DNA"/>
</dbReference>
<protein>
    <submittedName>
        <fullName evidence="7">BglG family transcription antiterminator</fullName>
    </submittedName>
</protein>
<dbReference type="Gene3D" id="1.10.1790.10">
    <property type="entry name" value="PRD domain"/>
    <property type="match status" value="1"/>
</dbReference>
<dbReference type="InterPro" id="IPR036634">
    <property type="entry name" value="PRD_sf"/>
</dbReference>
<dbReference type="InterPro" id="IPR013196">
    <property type="entry name" value="HTH_11"/>
</dbReference>
<dbReference type="Pfam" id="PF00359">
    <property type="entry name" value="PTS_EIIA_2"/>
    <property type="match status" value="1"/>
</dbReference>
<keyword evidence="1" id="KW-0677">Repeat</keyword>
<evidence type="ECO:0000256" key="4">
    <source>
        <dbReference type="ARBA" id="ARBA00023163"/>
    </source>
</evidence>
<dbReference type="Proteomes" id="UP000288388">
    <property type="component" value="Unassembled WGS sequence"/>
</dbReference>
<dbReference type="InterPro" id="IPR011608">
    <property type="entry name" value="PRD"/>
</dbReference>
<dbReference type="Gene3D" id="3.40.930.10">
    <property type="entry name" value="Mannitol-specific EII, Chain A"/>
    <property type="match status" value="1"/>
</dbReference>
<evidence type="ECO:0000313" key="7">
    <source>
        <dbReference type="EMBL" id="RVU93786.1"/>
    </source>
</evidence>
<dbReference type="InterPro" id="IPR050661">
    <property type="entry name" value="BglG_antiterminators"/>
</dbReference>
<keyword evidence="3" id="KW-0010">Activator</keyword>
<gene>
    <name evidence="7" type="ORF">EK398_02285</name>
</gene>
<evidence type="ECO:0000256" key="1">
    <source>
        <dbReference type="ARBA" id="ARBA00022737"/>
    </source>
</evidence>
<dbReference type="PANTHER" id="PTHR30185:SF18">
    <property type="entry name" value="TRANSCRIPTIONAL REGULATOR MTLR"/>
    <property type="match status" value="1"/>
</dbReference>
<keyword evidence="4" id="KW-0804">Transcription</keyword>
<dbReference type="Pfam" id="PF08279">
    <property type="entry name" value="HTH_11"/>
    <property type="match status" value="1"/>
</dbReference>
<evidence type="ECO:0000313" key="8">
    <source>
        <dbReference type="Proteomes" id="UP000288388"/>
    </source>
</evidence>
<dbReference type="Pfam" id="PF05043">
    <property type="entry name" value="Mga"/>
    <property type="match status" value="1"/>
</dbReference>
<evidence type="ECO:0000259" key="6">
    <source>
        <dbReference type="PROSITE" id="PS51372"/>
    </source>
</evidence>
<evidence type="ECO:0000259" key="5">
    <source>
        <dbReference type="PROSITE" id="PS51094"/>
    </source>
</evidence>
<dbReference type="InterPro" id="IPR016152">
    <property type="entry name" value="PTrfase/Anion_transptr"/>
</dbReference>
<dbReference type="SUPFAM" id="SSF55804">
    <property type="entry name" value="Phoshotransferase/anion transport protein"/>
    <property type="match status" value="1"/>
</dbReference>
<accession>A0A437UJH6</accession>
<dbReference type="CDD" id="cd00211">
    <property type="entry name" value="PTS_IIA_fru"/>
    <property type="match status" value="1"/>
</dbReference>
<evidence type="ECO:0000256" key="3">
    <source>
        <dbReference type="ARBA" id="ARBA00023159"/>
    </source>
</evidence>
<comment type="caution">
    <text evidence="7">The sequence shown here is derived from an EMBL/GenBank/DDBJ whole genome shotgun (WGS) entry which is preliminary data.</text>
</comment>
<dbReference type="PROSITE" id="PS51372">
    <property type="entry name" value="PRD_2"/>
    <property type="match status" value="1"/>
</dbReference>
<dbReference type="Gene3D" id="1.10.10.10">
    <property type="entry name" value="Winged helix-like DNA-binding domain superfamily/Winged helix DNA-binding domain"/>
    <property type="match status" value="1"/>
</dbReference>
<dbReference type="AlphaFoldDB" id="A0A437UJH6"/>
<proteinExistence type="predicted"/>
<feature type="domain" description="PRD" evidence="6">
    <location>
        <begin position="297"/>
        <end position="404"/>
    </location>
</feature>
<feature type="domain" description="PTS EIIA type-2" evidence="5">
    <location>
        <begin position="504"/>
        <end position="643"/>
    </location>
</feature>
<dbReference type="GO" id="GO:0006355">
    <property type="term" value="P:regulation of DNA-templated transcription"/>
    <property type="evidence" value="ECO:0007669"/>
    <property type="project" value="InterPro"/>
</dbReference>